<sequence length="1450" mass="158190">MSRIQGGLTVKPKILALHGRGSNADVTVMQLDNLGLTSKEYDISVIDGPIIASQAGPGLSSRELDNLFSGPWYSWLPDSDYSRPNDETGSILLTAIANAAQYVLNVVEKEGPFDAVYGFSQGGVIATLVNRLAHDDVLFTSLRDALGQSEPFIQPTEPPFRTEIIACAAAPLTFLRFSQCPGLALSPTVTPIVQTIHLIGRQDNNRIWSEALAVAMDSPSNHIYYLDDGHEISRQQRQNTTLATQLGVAIHAAPGALTRSTAKDHQTWLPSGELSARIPAADQQIVSVKQATERLPDTILDVLSVQPRNAPLLRLARTQDPMNFTSYGQLLAFSQAGGEGDLRRLGVHPGEAVAYLAPAGGSAVAAAAFLSIAAQTCAVPFSANMSEKDALTALGQYGVKHMVMFDGVSAQGVQSAFERYASAGNARLHRASAQDNPSPGLFCYLESLVDIEMQPPLVNPADGHGLLLRTSGTTSQPKVVPLRQKDLVINGAILADSIGISADDVTYSVMPLDHIGGISASILSSIAVGAAITCDDFYYPQGMVEALVESNPQPTWYSAVPTIHNATVRHLQDNADEYLDQDGVWGDHHLRMIRSGAAALKEADRSVLEATFGCDVVPTYSMSELMPIAQPSRNEGGWMLQPGSVGVPVAASIAIVDPITLRPLPFGEEGEVAISGATVFDGYLNNPEANQQSRFLMVTPQDQTHQSWFLTGDIGEVDRIGTLTLRGRLKELIKRGGEQVAPAEVEEILTQHPSVETAVCFSVPSEVYGEEVGCALVMEAGADAQSLRTIESEMKALLRKKGLAAHKFPSVWTIAEHDDLPMTASRKLIRNGLAEILGVTSREVATATSDSVVTSTNSGSQQSAPSSFKPVELLSKPKIDWETLAGFRFLLACYVMFMHIGSNESWGAVANLRQFPWHVHTFFAVAGFSLAIIMPTMIMKKMSFITARISGMYPLYFFAVIIALGNLLVSCQPSTFSSVFHWVPMLEDSSKFFCQGTPLLHDSWLANVLLTFGIYLTGLQATPLWGASWFLGFYLWFISMYFQCLIIFPMLYNALYKHRGNTKKLLMFTALGLGVNLLVILAFWYGYAIDAAGYGFFDSLTGLKTIPTESQIAVAGKDNAVILGFYLFSPFWIIYFAAGMCAAFVYDAIRPSEQRRSYIWGYIADTITLIMIVVSVAHIAQGYVPHDASMAAVSLDPFFMRPEAANTFADPATVNRIWDNIYGRLFAPITLLWIFALCTGKGVTARVLRLNPIVNILAPTAYACFLFHQMVGQWYYAATRNGEWWNWWAYQKDFYWFSPQPVPVEWYEYFYVIGLVVIFSKIVQPVDPLLRRGFATIVGTIKGHRAATENTETSDKDTTTRILDIVKSVVGMEVEPEQSLDECGLASLGVVQFSNTLEAEFSTATHPIKLAVADIMTAADIHGIAVIVDNARREVREQLSPSKAGTPQMA</sequence>
<dbReference type="RefSeq" id="WP_211333642.1">
    <property type="nucleotide sequence ID" value="NZ_RKHR01000004.1"/>
</dbReference>
<dbReference type="EMBL" id="RKHR01000004">
    <property type="protein sequence ID" value="ROS01646.1"/>
    <property type="molecule type" value="Genomic_DNA"/>
</dbReference>
<dbReference type="InterPro" id="IPR036736">
    <property type="entry name" value="ACP-like_sf"/>
</dbReference>
<feature type="transmembrane region" description="Helical" evidence="3">
    <location>
        <begin position="1221"/>
        <end position="1240"/>
    </location>
</feature>
<dbReference type="SUPFAM" id="SSF56801">
    <property type="entry name" value="Acetyl-CoA synthetase-like"/>
    <property type="match status" value="1"/>
</dbReference>
<feature type="transmembrane region" description="Helical" evidence="3">
    <location>
        <begin position="951"/>
        <end position="969"/>
    </location>
</feature>
<dbReference type="InterPro" id="IPR029058">
    <property type="entry name" value="AB_hydrolase_fold"/>
</dbReference>
<dbReference type="PROSITE" id="PS00455">
    <property type="entry name" value="AMP_BINDING"/>
    <property type="match status" value="1"/>
</dbReference>
<dbReference type="SUPFAM" id="SSF47336">
    <property type="entry name" value="ACP-like"/>
    <property type="match status" value="1"/>
</dbReference>
<feature type="domain" description="Acyltransferase 3" evidence="5">
    <location>
        <begin position="886"/>
        <end position="1289"/>
    </location>
</feature>
<comment type="caution">
    <text evidence="8">The sequence shown here is derived from an EMBL/GenBank/DDBJ whole genome shotgun (WGS) entry which is preliminary data.</text>
</comment>
<evidence type="ECO:0000313" key="8">
    <source>
        <dbReference type="EMBL" id="ROS01646.1"/>
    </source>
</evidence>
<keyword evidence="3" id="KW-1133">Transmembrane helix</keyword>
<dbReference type="Gene3D" id="3.30.300.30">
    <property type="match status" value="1"/>
</dbReference>
<dbReference type="Pfam" id="PF01757">
    <property type="entry name" value="Acyl_transf_3"/>
    <property type="match status" value="1"/>
</dbReference>
<dbReference type="Gene3D" id="3.40.50.12780">
    <property type="entry name" value="N-terminal domain of ligase-like"/>
    <property type="match status" value="1"/>
</dbReference>
<feature type="domain" description="AMP-binding enzyme C-terminal" evidence="7">
    <location>
        <begin position="744"/>
        <end position="827"/>
    </location>
</feature>
<feature type="transmembrane region" description="Helical" evidence="3">
    <location>
        <begin position="1033"/>
        <end position="1053"/>
    </location>
</feature>
<name>A0A3N2DPE2_9GAMM</name>
<feature type="transmembrane region" description="Helical" evidence="3">
    <location>
        <begin position="1252"/>
        <end position="1276"/>
    </location>
</feature>
<dbReference type="GO" id="GO:0006631">
    <property type="term" value="P:fatty acid metabolic process"/>
    <property type="evidence" value="ECO:0007669"/>
    <property type="project" value="TreeGrafter"/>
</dbReference>
<evidence type="ECO:0000259" key="7">
    <source>
        <dbReference type="Pfam" id="PF13193"/>
    </source>
</evidence>
<protein>
    <submittedName>
        <fullName evidence="8">Acyl-CoA synthetase (AMP-forming)/AMP-acid ligase II</fullName>
    </submittedName>
</protein>
<dbReference type="InterPro" id="IPR025110">
    <property type="entry name" value="AMP-bd_C"/>
</dbReference>
<evidence type="ECO:0000256" key="2">
    <source>
        <dbReference type="ARBA" id="ARBA00022598"/>
    </source>
</evidence>
<feature type="transmembrane region" description="Helical" evidence="3">
    <location>
        <begin position="1065"/>
        <end position="1087"/>
    </location>
</feature>
<reference evidence="8 9" key="1">
    <citation type="submission" date="2018-11" db="EMBL/GenBank/DDBJ databases">
        <title>Genomic Encyclopedia of Type Strains, Phase IV (KMG-IV): sequencing the most valuable type-strain genomes for metagenomic binning, comparative biology and taxonomic classification.</title>
        <authorList>
            <person name="Goeker M."/>
        </authorList>
    </citation>
    <scope>NUCLEOTIDE SEQUENCE [LARGE SCALE GENOMIC DNA]</scope>
    <source>
        <strain evidence="8 9">DSM 100316</strain>
    </source>
</reference>
<feature type="domain" description="AMP-dependent synthetase/ligase" evidence="4">
    <location>
        <begin position="325"/>
        <end position="684"/>
    </location>
</feature>
<dbReference type="Gene3D" id="3.40.50.1820">
    <property type="entry name" value="alpha/beta hydrolase"/>
    <property type="match status" value="1"/>
</dbReference>
<dbReference type="InterPro" id="IPR000873">
    <property type="entry name" value="AMP-dep_synth/lig_dom"/>
</dbReference>
<dbReference type="Pfam" id="PF00501">
    <property type="entry name" value="AMP-binding"/>
    <property type="match status" value="1"/>
</dbReference>
<feature type="domain" description="Serine hydrolase" evidence="6">
    <location>
        <begin position="10"/>
        <end position="239"/>
    </location>
</feature>
<feature type="transmembrane region" description="Helical" evidence="3">
    <location>
        <begin position="1158"/>
        <end position="1180"/>
    </location>
</feature>
<dbReference type="InterPro" id="IPR002656">
    <property type="entry name" value="Acyl_transf_3_dom"/>
</dbReference>
<evidence type="ECO:0000259" key="4">
    <source>
        <dbReference type="Pfam" id="PF00501"/>
    </source>
</evidence>
<evidence type="ECO:0000259" key="5">
    <source>
        <dbReference type="Pfam" id="PF01757"/>
    </source>
</evidence>
<keyword evidence="3" id="KW-0812">Transmembrane</keyword>
<evidence type="ECO:0000256" key="3">
    <source>
        <dbReference type="SAM" id="Phobius"/>
    </source>
</evidence>
<evidence type="ECO:0000256" key="1">
    <source>
        <dbReference type="ARBA" id="ARBA00006432"/>
    </source>
</evidence>
<dbReference type="InterPro" id="IPR042099">
    <property type="entry name" value="ANL_N_sf"/>
</dbReference>
<feature type="transmembrane region" description="Helical" evidence="3">
    <location>
        <begin position="1306"/>
        <end position="1323"/>
    </location>
</feature>
<feature type="transmembrane region" description="Helical" evidence="3">
    <location>
        <begin position="879"/>
        <end position="897"/>
    </location>
</feature>
<feature type="transmembrane region" description="Helical" evidence="3">
    <location>
        <begin position="1125"/>
        <end position="1146"/>
    </location>
</feature>
<dbReference type="PANTHER" id="PTHR43201">
    <property type="entry name" value="ACYL-COA SYNTHETASE"/>
    <property type="match status" value="1"/>
</dbReference>
<proteinExistence type="inferred from homology"/>
<dbReference type="Pfam" id="PF03959">
    <property type="entry name" value="FSH1"/>
    <property type="match status" value="1"/>
</dbReference>
<gene>
    <name evidence="8" type="ORF">EDC56_2090</name>
</gene>
<dbReference type="SUPFAM" id="SSF53474">
    <property type="entry name" value="alpha/beta-Hydrolases"/>
    <property type="match status" value="1"/>
</dbReference>
<keyword evidence="3" id="KW-0472">Membrane</keyword>
<dbReference type="InterPro" id="IPR005645">
    <property type="entry name" value="FSH-like_dom"/>
</dbReference>
<comment type="similarity">
    <text evidence="1">Belongs to the ATP-dependent AMP-binding enzyme family.</text>
</comment>
<keyword evidence="2 8" id="KW-0436">Ligase</keyword>
<dbReference type="PANTHER" id="PTHR43201:SF5">
    <property type="entry name" value="MEDIUM-CHAIN ACYL-COA LIGASE ACSF2, MITOCHONDRIAL"/>
    <property type="match status" value="1"/>
</dbReference>
<dbReference type="InterPro" id="IPR045851">
    <property type="entry name" value="AMP-bd_C_sf"/>
</dbReference>
<dbReference type="InterPro" id="IPR020845">
    <property type="entry name" value="AMP-binding_CS"/>
</dbReference>
<keyword evidence="9" id="KW-1185">Reference proteome</keyword>
<dbReference type="GO" id="GO:0031956">
    <property type="term" value="F:medium-chain fatty acid-CoA ligase activity"/>
    <property type="evidence" value="ECO:0007669"/>
    <property type="project" value="TreeGrafter"/>
</dbReference>
<evidence type="ECO:0000259" key="6">
    <source>
        <dbReference type="Pfam" id="PF03959"/>
    </source>
</evidence>
<organism evidence="8 9">
    <name type="scientific">Sinobacterium caligoides</name>
    <dbReference type="NCBI Taxonomy" id="933926"/>
    <lineage>
        <taxon>Bacteria</taxon>
        <taxon>Pseudomonadati</taxon>
        <taxon>Pseudomonadota</taxon>
        <taxon>Gammaproteobacteria</taxon>
        <taxon>Cellvibrionales</taxon>
        <taxon>Spongiibacteraceae</taxon>
        <taxon>Sinobacterium</taxon>
    </lineage>
</organism>
<feature type="transmembrane region" description="Helical" evidence="3">
    <location>
        <begin position="917"/>
        <end position="939"/>
    </location>
</feature>
<dbReference type="Proteomes" id="UP000275394">
    <property type="component" value="Unassembled WGS sequence"/>
</dbReference>
<dbReference type="Pfam" id="PF13193">
    <property type="entry name" value="AMP-binding_C"/>
    <property type="match status" value="1"/>
</dbReference>
<accession>A0A3N2DPE2</accession>
<dbReference type="GO" id="GO:0016747">
    <property type="term" value="F:acyltransferase activity, transferring groups other than amino-acyl groups"/>
    <property type="evidence" value="ECO:0007669"/>
    <property type="project" value="InterPro"/>
</dbReference>
<dbReference type="Gene3D" id="1.10.1200.10">
    <property type="entry name" value="ACP-like"/>
    <property type="match status" value="1"/>
</dbReference>
<evidence type="ECO:0000313" key="9">
    <source>
        <dbReference type="Proteomes" id="UP000275394"/>
    </source>
</evidence>